<feature type="transmembrane region" description="Helical" evidence="7">
    <location>
        <begin position="245"/>
        <end position="263"/>
    </location>
</feature>
<accession>A0ABU5HCI0</accession>
<feature type="transmembrane region" description="Helical" evidence="7">
    <location>
        <begin position="186"/>
        <end position="210"/>
    </location>
</feature>
<evidence type="ECO:0000256" key="1">
    <source>
        <dbReference type="ARBA" id="ARBA00004141"/>
    </source>
</evidence>
<evidence type="ECO:0000313" key="8">
    <source>
        <dbReference type="EMBL" id="MDY7229810.1"/>
    </source>
</evidence>
<dbReference type="InterPro" id="IPR005496">
    <property type="entry name" value="Integral_membrane_TerC"/>
</dbReference>
<proteinExistence type="inferred from homology"/>
<comment type="caution">
    <text evidence="8">The sequence shown here is derived from an EMBL/GenBank/DDBJ whole genome shotgun (WGS) entry which is preliminary data.</text>
</comment>
<keyword evidence="3 7" id="KW-0812">Transmembrane</keyword>
<keyword evidence="9" id="KW-1185">Reference proteome</keyword>
<feature type="transmembrane region" description="Helical" evidence="7">
    <location>
        <begin position="216"/>
        <end position="233"/>
    </location>
</feature>
<dbReference type="InterPro" id="IPR022369">
    <property type="entry name" value="Integral_membrane_TerC_rswitch"/>
</dbReference>
<feature type="transmembrane region" description="Helical" evidence="7">
    <location>
        <begin position="97"/>
        <end position="117"/>
    </location>
</feature>
<reference evidence="8 9" key="1">
    <citation type="submission" date="2023-12" db="EMBL/GenBank/DDBJ databases">
        <title>the genome sequence of Hyalangium sp. s54d21.</title>
        <authorList>
            <person name="Zhang X."/>
        </authorList>
    </citation>
    <scope>NUCLEOTIDE SEQUENCE [LARGE SCALE GENOMIC DNA]</scope>
    <source>
        <strain evidence="9">s54d21</strain>
    </source>
</reference>
<evidence type="ECO:0000256" key="5">
    <source>
        <dbReference type="ARBA" id="ARBA00023136"/>
    </source>
</evidence>
<organism evidence="8 9">
    <name type="scientific">Hyalangium rubrum</name>
    <dbReference type="NCBI Taxonomy" id="3103134"/>
    <lineage>
        <taxon>Bacteria</taxon>
        <taxon>Pseudomonadati</taxon>
        <taxon>Myxococcota</taxon>
        <taxon>Myxococcia</taxon>
        <taxon>Myxococcales</taxon>
        <taxon>Cystobacterineae</taxon>
        <taxon>Archangiaceae</taxon>
        <taxon>Hyalangium</taxon>
    </lineage>
</organism>
<feature type="transmembrane region" description="Helical" evidence="7">
    <location>
        <begin position="269"/>
        <end position="291"/>
    </location>
</feature>
<dbReference type="NCBIfam" id="TIGR03718">
    <property type="entry name" value="R_switched_Alx"/>
    <property type="match status" value="1"/>
</dbReference>
<dbReference type="PANTHER" id="PTHR30238:SF0">
    <property type="entry name" value="THYLAKOID MEMBRANE PROTEIN TERC, CHLOROPLASTIC"/>
    <property type="match status" value="1"/>
</dbReference>
<comment type="similarity">
    <text evidence="2">Belongs to the TerC family.</text>
</comment>
<sequence length="320" mass="35473">MAWVGFGALVLVLLVVDLLAHRKKHGESKRSAIAWSVGWIALGLGFSFFVWRAYGSQAAHEYLGAWLIEKSLSLDNLFVFLVIFRSLSVPEDEQRRVLFWGIFGALVFRALFIFAGVEALQRWHAVVYVFGFILLFTAFRVAREDPAEKRDSKLVHWLARRLPVTTVVEGARFIVRRDGRRVATPLLVALIAIELTDIAFAVDSVPAALAVSHEPFIVYTSNVFAILGLRALYIALAHVITELRYLHYGLAAVLAFAGLKMIVPDHWIHVPPLVSVAVIVGCIGTAVIASLQARARQRRRQPAPPKGPGSSTVDPREAHV</sequence>
<evidence type="ECO:0000256" key="4">
    <source>
        <dbReference type="ARBA" id="ARBA00022989"/>
    </source>
</evidence>
<dbReference type="Proteomes" id="UP001291309">
    <property type="component" value="Unassembled WGS sequence"/>
</dbReference>
<evidence type="ECO:0000313" key="9">
    <source>
        <dbReference type="Proteomes" id="UP001291309"/>
    </source>
</evidence>
<dbReference type="PANTHER" id="PTHR30238">
    <property type="entry name" value="MEMBRANE BOUND PREDICTED REDOX MODULATOR"/>
    <property type="match status" value="1"/>
</dbReference>
<feature type="transmembrane region" description="Helical" evidence="7">
    <location>
        <begin position="123"/>
        <end position="142"/>
    </location>
</feature>
<feature type="transmembrane region" description="Helical" evidence="7">
    <location>
        <begin position="63"/>
        <end position="85"/>
    </location>
</feature>
<evidence type="ECO:0000256" key="2">
    <source>
        <dbReference type="ARBA" id="ARBA00007511"/>
    </source>
</evidence>
<dbReference type="EMBL" id="JAXIVS010000009">
    <property type="protein sequence ID" value="MDY7229810.1"/>
    <property type="molecule type" value="Genomic_DNA"/>
</dbReference>
<evidence type="ECO:0000256" key="7">
    <source>
        <dbReference type="SAM" id="Phobius"/>
    </source>
</evidence>
<feature type="transmembrane region" description="Helical" evidence="7">
    <location>
        <begin position="33"/>
        <end position="51"/>
    </location>
</feature>
<comment type="subcellular location">
    <subcellularLocation>
        <location evidence="1">Membrane</location>
        <topology evidence="1">Multi-pass membrane protein</topology>
    </subcellularLocation>
</comment>
<evidence type="ECO:0000256" key="6">
    <source>
        <dbReference type="SAM" id="MobiDB-lite"/>
    </source>
</evidence>
<dbReference type="RefSeq" id="WP_321548530.1">
    <property type="nucleotide sequence ID" value="NZ_JAXIVS010000009.1"/>
</dbReference>
<evidence type="ECO:0000256" key="3">
    <source>
        <dbReference type="ARBA" id="ARBA00022692"/>
    </source>
</evidence>
<gene>
    <name evidence="8" type="ORF">SYV04_25680</name>
</gene>
<feature type="region of interest" description="Disordered" evidence="6">
    <location>
        <begin position="296"/>
        <end position="320"/>
    </location>
</feature>
<feature type="transmembrane region" description="Helical" evidence="7">
    <location>
        <begin position="6"/>
        <end position="21"/>
    </location>
</feature>
<keyword evidence="4 7" id="KW-1133">Transmembrane helix</keyword>
<name>A0ABU5HCI0_9BACT</name>
<dbReference type="Pfam" id="PF03741">
    <property type="entry name" value="TerC"/>
    <property type="match status" value="1"/>
</dbReference>
<keyword evidence="5 7" id="KW-0472">Membrane</keyword>
<protein>
    <submittedName>
        <fullName evidence="8">TerC/Alx family metal homeostasis membrane protein</fullName>
    </submittedName>
</protein>